<evidence type="ECO:0000256" key="2">
    <source>
        <dbReference type="ARBA" id="ARBA00015915"/>
    </source>
</evidence>
<evidence type="ECO:0000256" key="3">
    <source>
        <dbReference type="ARBA" id="ARBA00022448"/>
    </source>
</evidence>
<comment type="similarity">
    <text evidence="1">Belongs to the bacterial solute-binding protein 9 family.</text>
</comment>
<dbReference type="EMBL" id="VWRT01000001">
    <property type="protein sequence ID" value="KAE8439699.1"/>
    <property type="molecule type" value="Genomic_DNA"/>
</dbReference>
<evidence type="ECO:0000256" key="7">
    <source>
        <dbReference type="SAM" id="SignalP"/>
    </source>
</evidence>
<evidence type="ECO:0000256" key="4">
    <source>
        <dbReference type="ARBA" id="ARBA00022729"/>
    </source>
</evidence>
<feature type="chain" id="PRO_5045984939" description="High-affinity zinc uptake system protein ZnuA" evidence="7">
    <location>
        <begin position="23"/>
        <end position="345"/>
    </location>
</feature>
<dbReference type="Proteomes" id="UP000466130">
    <property type="component" value="Unassembled WGS sequence"/>
</dbReference>
<dbReference type="Pfam" id="PF01297">
    <property type="entry name" value="ZnuA"/>
    <property type="match status" value="1"/>
</dbReference>
<evidence type="ECO:0000256" key="6">
    <source>
        <dbReference type="SAM" id="MobiDB-lite"/>
    </source>
</evidence>
<evidence type="ECO:0000313" key="8">
    <source>
        <dbReference type="EMBL" id="KAE8439699.1"/>
    </source>
</evidence>
<keyword evidence="5" id="KW-0862">Zinc</keyword>
<dbReference type="InterPro" id="IPR050492">
    <property type="entry name" value="Bact_metal-bind_prot9"/>
</dbReference>
<organism evidence="8 9">
    <name type="scientific">Vreelandella piezotolerans</name>
    <dbReference type="NCBI Taxonomy" id="2609667"/>
    <lineage>
        <taxon>Bacteria</taxon>
        <taxon>Pseudomonadati</taxon>
        <taxon>Pseudomonadota</taxon>
        <taxon>Gammaproteobacteria</taxon>
        <taxon>Oceanospirillales</taxon>
        <taxon>Halomonadaceae</taxon>
        <taxon>Vreelandella</taxon>
    </lineage>
</organism>
<feature type="compositionally biased region" description="Basic and acidic residues" evidence="6">
    <location>
        <begin position="130"/>
        <end position="170"/>
    </location>
</feature>
<reference evidence="8 9" key="1">
    <citation type="submission" date="2019-09" db="EMBL/GenBank/DDBJ databases">
        <title>The Halomonas whole genome shotgun (WGS).</title>
        <authorList>
            <person name="Xie Z."/>
        </authorList>
    </citation>
    <scope>NUCLEOTIDE SEQUENCE [LARGE SCALE GENOMIC DNA]</scope>
    <source>
        <strain evidence="8 9">NBT06E8</strain>
    </source>
</reference>
<dbReference type="Gene3D" id="3.40.50.1980">
    <property type="entry name" value="Nitrogenase molybdenum iron protein domain"/>
    <property type="match status" value="3"/>
</dbReference>
<accession>A0ABQ6XCG9</accession>
<feature type="region of interest" description="Disordered" evidence="6">
    <location>
        <begin position="130"/>
        <end position="178"/>
    </location>
</feature>
<evidence type="ECO:0000256" key="1">
    <source>
        <dbReference type="ARBA" id="ARBA00011028"/>
    </source>
</evidence>
<gene>
    <name evidence="8" type="ORF">F1978_00095</name>
</gene>
<dbReference type="RefSeq" id="WP_153842136.1">
    <property type="nucleotide sequence ID" value="NZ_CP048602.1"/>
</dbReference>
<keyword evidence="5" id="KW-0864">Zinc transport</keyword>
<dbReference type="InterPro" id="IPR006127">
    <property type="entry name" value="ZnuA-like"/>
</dbReference>
<protein>
    <recommendedName>
        <fullName evidence="2">High-affinity zinc uptake system protein ZnuA</fullName>
    </recommendedName>
</protein>
<sequence length="345" mass="37705">MPHRFTYFALPLLTAFPLAASAEVPRVAVDIPPVYSLVSIVMGDVGSPELFIQPGASPHGYSLRPSEASALDSADLVIWVSNALTPWLEGPVDNLAGDARHLELMDVPGTRTLEYREGATFSLDGELAHGHYHDHEHGHDHEHEHGHEHGHDHEHEQDQGHDHHGHDHSHTGMNPHAWLAPGNARQWLAAIAEQLSELDPDNAAIYRDNAEQGQEALTALEQRLQERLADSTDTRFIVFHDAYQYFEEAFNVHAAGAISIGDASAPSPARIEALQTLVNEENIQCVFSEPQFNPQMVNNVFGDTSAYLGVMDPLGVGLTLDAGLYSALLEQLAGEITNCTSAKSE</sequence>
<comment type="caution">
    <text evidence="8">The sequence shown here is derived from an EMBL/GenBank/DDBJ whole genome shotgun (WGS) entry which is preliminary data.</text>
</comment>
<proteinExistence type="inferred from homology"/>
<keyword evidence="3" id="KW-0813">Transport</keyword>
<keyword evidence="4 7" id="KW-0732">Signal</keyword>
<evidence type="ECO:0000313" key="9">
    <source>
        <dbReference type="Proteomes" id="UP000466130"/>
    </source>
</evidence>
<feature type="signal peptide" evidence="7">
    <location>
        <begin position="1"/>
        <end position="22"/>
    </location>
</feature>
<dbReference type="PANTHER" id="PTHR42953">
    <property type="entry name" value="HIGH-AFFINITY ZINC UPTAKE SYSTEM PROTEIN ZNUA-RELATED"/>
    <property type="match status" value="1"/>
</dbReference>
<dbReference type="PANTHER" id="PTHR42953:SF3">
    <property type="entry name" value="HIGH-AFFINITY ZINC UPTAKE SYSTEM PROTEIN ZNUA"/>
    <property type="match status" value="1"/>
</dbReference>
<dbReference type="SUPFAM" id="SSF53807">
    <property type="entry name" value="Helical backbone' metal receptor"/>
    <property type="match status" value="1"/>
</dbReference>
<evidence type="ECO:0000256" key="5">
    <source>
        <dbReference type="ARBA" id="ARBA00022906"/>
    </source>
</evidence>
<keyword evidence="9" id="KW-1185">Reference proteome</keyword>
<name>A0ABQ6XCG9_9GAMM</name>
<keyword evidence="5" id="KW-0406">Ion transport</keyword>